<dbReference type="PANTHER" id="PTHR21052:SF0">
    <property type="entry name" value="ALPHA-KETOGLUTARATE-DEPENDENT DIOXYGENASE ALKB HOMOLOG 7, MITOCHONDRIAL"/>
    <property type="match status" value="1"/>
</dbReference>
<feature type="compositionally biased region" description="Basic and acidic residues" evidence="1">
    <location>
        <begin position="15"/>
        <end position="26"/>
    </location>
</feature>
<gene>
    <name evidence="3" type="ORF">A7U60_g5742</name>
</gene>
<dbReference type="AlphaFoldDB" id="A0A9Q5N383"/>
<dbReference type="Proteomes" id="UP000757232">
    <property type="component" value="Unassembled WGS sequence"/>
</dbReference>
<reference evidence="3" key="1">
    <citation type="submission" date="2016-06" db="EMBL/GenBank/DDBJ databases">
        <title>Draft Genome sequence of the fungus Inonotus baumii.</title>
        <authorList>
            <person name="Zhu H."/>
            <person name="Lin W."/>
        </authorList>
    </citation>
    <scope>NUCLEOTIDE SEQUENCE</scope>
    <source>
        <strain evidence="3">821</strain>
    </source>
</reference>
<dbReference type="InterPro" id="IPR032870">
    <property type="entry name" value="ALKBH7-like"/>
</dbReference>
<dbReference type="EMBL" id="LNZH02000194">
    <property type="protein sequence ID" value="OCB87225.1"/>
    <property type="molecule type" value="Genomic_DNA"/>
</dbReference>
<organism evidence="3 4">
    <name type="scientific">Sanghuangporus baumii</name>
    <name type="common">Phellinus baumii</name>
    <dbReference type="NCBI Taxonomy" id="108892"/>
    <lineage>
        <taxon>Eukaryota</taxon>
        <taxon>Fungi</taxon>
        <taxon>Dikarya</taxon>
        <taxon>Basidiomycota</taxon>
        <taxon>Agaricomycotina</taxon>
        <taxon>Agaricomycetes</taxon>
        <taxon>Hymenochaetales</taxon>
        <taxon>Hymenochaetaceae</taxon>
        <taxon>Sanghuangporus</taxon>
    </lineage>
</organism>
<dbReference type="GO" id="GO:0016706">
    <property type="term" value="F:2-oxoglutarate-dependent dioxygenase activity"/>
    <property type="evidence" value="ECO:0007669"/>
    <property type="project" value="TreeGrafter"/>
</dbReference>
<dbReference type="Pfam" id="PF13532">
    <property type="entry name" value="2OG-FeII_Oxy_2"/>
    <property type="match status" value="1"/>
</dbReference>
<dbReference type="InterPro" id="IPR027450">
    <property type="entry name" value="AlkB-like"/>
</dbReference>
<protein>
    <recommendedName>
        <fullName evidence="2">Fe2OG dioxygenase domain-containing protein</fullName>
    </recommendedName>
</protein>
<evidence type="ECO:0000256" key="1">
    <source>
        <dbReference type="SAM" id="MobiDB-lite"/>
    </source>
</evidence>
<dbReference type="InterPro" id="IPR005123">
    <property type="entry name" value="Oxoglu/Fe-dep_dioxygenase_dom"/>
</dbReference>
<dbReference type="PROSITE" id="PS51471">
    <property type="entry name" value="FE2OG_OXY"/>
    <property type="match status" value="1"/>
</dbReference>
<dbReference type="InterPro" id="IPR037151">
    <property type="entry name" value="AlkB-like_sf"/>
</dbReference>
<feature type="region of interest" description="Disordered" evidence="1">
    <location>
        <begin position="1"/>
        <end position="37"/>
    </location>
</feature>
<dbReference type="PANTHER" id="PTHR21052">
    <property type="entry name" value="SPERMATOGENESIS ASSOCIATED 11-RELATED"/>
    <property type="match status" value="1"/>
</dbReference>
<dbReference type="Gene3D" id="2.60.120.590">
    <property type="entry name" value="Alpha-ketoglutarate-dependent dioxygenase AlkB-like"/>
    <property type="match status" value="1"/>
</dbReference>
<dbReference type="SUPFAM" id="SSF51197">
    <property type="entry name" value="Clavaminate synthase-like"/>
    <property type="match status" value="1"/>
</dbReference>
<dbReference type="GO" id="GO:0006974">
    <property type="term" value="P:DNA damage response"/>
    <property type="evidence" value="ECO:0007669"/>
    <property type="project" value="InterPro"/>
</dbReference>
<name>A0A9Q5N383_SANBA</name>
<evidence type="ECO:0000259" key="2">
    <source>
        <dbReference type="PROSITE" id="PS51471"/>
    </source>
</evidence>
<feature type="domain" description="Fe2OG dioxygenase" evidence="2">
    <location>
        <begin position="186"/>
        <end position="316"/>
    </location>
</feature>
<sequence>MERKRLSPNQDVDDDSRCSELIEENGRSASFDESNLSSLEESSYCSDFDSLFDEEDSGSPSCQPSIGIADVDQSMRPARRLAPPIPGMHFNSTVLIPVDIAEQLWRDCMRTYFRDGDVNQVMLFERARSPESTRSSLVSAGKPEESLSATSRLPDFLLDLLDTLKTLLKDVLPVDVHTLLFPLDSKSHQARQAILNHYMPGEGIAPHVDLLNRYGDGIVGVSLHDGTVMDFSKMSNSDAQSILHNGSGRDLRDRARESYNVYLPERSVFVLTGEARYKWTHGIARRSEDLVESLDGELVRLLPRGERLSITFRWLLPGADIVGD</sequence>
<dbReference type="GO" id="GO:0006631">
    <property type="term" value="P:fatty acid metabolic process"/>
    <property type="evidence" value="ECO:0007669"/>
    <property type="project" value="TreeGrafter"/>
</dbReference>
<evidence type="ECO:0000313" key="4">
    <source>
        <dbReference type="Proteomes" id="UP000757232"/>
    </source>
</evidence>
<evidence type="ECO:0000313" key="3">
    <source>
        <dbReference type="EMBL" id="OCB87225.1"/>
    </source>
</evidence>
<comment type="caution">
    <text evidence="3">The sequence shown here is derived from an EMBL/GenBank/DDBJ whole genome shotgun (WGS) entry which is preliminary data.</text>
</comment>
<keyword evidence="4" id="KW-1185">Reference proteome</keyword>
<accession>A0A9Q5N383</accession>
<proteinExistence type="predicted"/>
<dbReference type="OrthoDB" id="412814at2759"/>
<dbReference type="GO" id="GO:0005759">
    <property type="term" value="C:mitochondrial matrix"/>
    <property type="evidence" value="ECO:0007669"/>
    <property type="project" value="TreeGrafter"/>
</dbReference>